<feature type="region of interest" description="Disordered" evidence="1">
    <location>
        <begin position="1"/>
        <end position="28"/>
    </location>
</feature>
<evidence type="ECO:0000259" key="2">
    <source>
        <dbReference type="Pfam" id="PF12146"/>
    </source>
</evidence>
<sequence length="715" mass="82185">MNQPLPSSLLENLNNPDNKDGLKTVPDHEKRDYSSVKIQDMFYNNCVPLFRSPYLHELYSGQADDEFIDLDQQQEAEISQQHQQNYFHQLNSFRDYEIEYDVIEQAKIAVCIPNREWNGGLLIHCHGHRAKGIPLQADLNHDNMPNTFRELISQGWIVSMTSYRREGIILKDAILDVNNLRNYVEEKHGQIKCCILEGRSMGGAIVTFISELHPHLYDGAVCIGAALRVDQKEEPLPHLVLQNTPKFPIIGWSCNYDQIDRRFKPVEVMNELNNDVGNSNVEFNHQDGMNIVDNQVVEVNENWIQHSMTEETIRIYKEVIYVGVPCFSNEDYANMLRMSVKEMNETRKDILALLLSIQCLCENMWGFLPAAQRTAEKSRDVLRIVYEDFGNPFVASSFLNLSSFYSVIGNVEMAKGYLAIIEHFCSKLEQDSTRHVLIEKYNCKVDPISFKAFSALVEINCSDSYPIPDIVSLKKLYGAISDVSQLVYNLDSSLEKRIEGMTLFVAMAINETSERPKSELSTHILDICLKIFVNGLNIVRAIINGSKYSEPSLLDENTKIMEYYAYEITKLCQDPASVVVPPYVTSFIVTATKLNFEIFKSIVKGDRKNNQNTIIMREDGSIEPSMETVDYHSVMMIELNTLKQLSKRYPYVHKIFEEVNDFIMNNGKESMIRNTNNNNNDIQHFINLLYEEPSDIYSEMKKFIDNLKKTTTTNL</sequence>
<dbReference type="EMBL" id="GG738918">
    <property type="protein sequence ID" value="EFC37406.1"/>
    <property type="molecule type" value="Genomic_DNA"/>
</dbReference>
<dbReference type="InterPro" id="IPR029058">
    <property type="entry name" value="AB_hydrolase_fold"/>
</dbReference>
<evidence type="ECO:0000256" key="1">
    <source>
        <dbReference type="SAM" id="MobiDB-lite"/>
    </source>
</evidence>
<dbReference type="VEuPathDB" id="AmoebaDB:NAEGRDRAFT_53687"/>
<reference evidence="3 4" key="1">
    <citation type="journal article" date="2010" name="Cell">
        <title>The genome of Naegleria gruberi illuminates early eukaryotic versatility.</title>
        <authorList>
            <person name="Fritz-Laylin L.K."/>
            <person name="Prochnik S.E."/>
            <person name="Ginger M.L."/>
            <person name="Dacks J.B."/>
            <person name="Carpenter M.L."/>
            <person name="Field M.C."/>
            <person name="Kuo A."/>
            <person name="Paredez A."/>
            <person name="Chapman J."/>
            <person name="Pham J."/>
            <person name="Shu S."/>
            <person name="Neupane R."/>
            <person name="Cipriano M."/>
            <person name="Mancuso J."/>
            <person name="Tu H."/>
            <person name="Salamov A."/>
            <person name="Lindquist E."/>
            <person name="Shapiro H."/>
            <person name="Lucas S."/>
            <person name="Grigoriev I.V."/>
            <person name="Cande W.Z."/>
            <person name="Fulton C."/>
            <person name="Rokhsar D.S."/>
            <person name="Dawson S.C."/>
        </authorList>
    </citation>
    <scope>NUCLEOTIDE SEQUENCE [LARGE SCALE GENOMIC DNA]</scope>
    <source>
        <strain evidence="3 4">NEG-M</strain>
    </source>
</reference>
<evidence type="ECO:0000313" key="4">
    <source>
        <dbReference type="Proteomes" id="UP000006671"/>
    </source>
</evidence>
<dbReference type="GeneID" id="8861049"/>
<organism evidence="4">
    <name type="scientific">Naegleria gruberi</name>
    <name type="common">Amoeba</name>
    <dbReference type="NCBI Taxonomy" id="5762"/>
    <lineage>
        <taxon>Eukaryota</taxon>
        <taxon>Discoba</taxon>
        <taxon>Heterolobosea</taxon>
        <taxon>Tetramitia</taxon>
        <taxon>Eutetramitia</taxon>
        <taxon>Vahlkampfiidae</taxon>
        <taxon>Naegleria</taxon>
    </lineage>
</organism>
<gene>
    <name evidence="3" type="ORF">NAEGRDRAFT_53687</name>
</gene>
<dbReference type="AlphaFoldDB" id="D2W0B8"/>
<dbReference type="OrthoDB" id="408373at2759"/>
<dbReference type="InterPro" id="IPR022742">
    <property type="entry name" value="Hydrolase_4"/>
</dbReference>
<dbReference type="InParanoid" id="D2W0B8"/>
<dbReference type="SUPFAM" id="SSF53474">
    <property type="entry name" value="alpha/beta-Hydrolases"/>
    <property type="match status" value="1"/>
</dbReference>
<name>D2W0B8_NAEGR</name>
<protein>
    <submittedName>
        <fullName evidence="3">Predicted protein</fullName>
    </submittedName>
</protein>
<feature type="compositionally biased region" description="Low complexity" evidence="1">
    <location>
        <begin position="1"/>
        <end position="16"/>
    </location>
</feature>
<dbReference type="Pfam" id="PF12146">
    <property type="entry name" value="Hydrolase_4"/>
    <property type="match status" value="1"/>
</dbReference>
<feature type="compositionally biased region" description="Basic and acidic residues" evidence="1">
    <location>
        <begin position="17"/>
        <end position="28"/>
    </location>
</feature>
<evidence type="ECO:0000313" key="3">
    <source>
        <dbReference type="EMBL" id="EFC37406.1"/>
    </source>
</evidence>
<proteinExistence type="predicted"/>
<accession>D2W0B8</accession>
<dbReference type="RefSeq" id="XP_002670150.1">
    <property type="nucleotide sequence ID" value="XM_002670104.1"/>
</dbReference>
<dbReference type="Gene3D" id="3.40.50.1820">
    <property type="entry name" value="alpha/beta hydrolase"/>
    <property type="match status" value="1"/>
</dbReference>
<feature type="domain" description="Serine aminopeptidase S33" evidence="2">
    <location>
        <begin position="171"/>
        <end position="245"/>
    </location>
</feature>
<keyword evidence="4" id="KW-1185">Reference proteome</keyword>
<dbReference type="KEGG" id="ngr:NAEGRDRAFT_53687"/>
<dbReference type="Proteomes" id="UP000006671">
    <property type="component" value="Unassembled WGS sequence"/>
</dbReference>